<organism evidence="1 2">
    <name type="scientific">Rhizobium tubonense</name>
    <dbReference type="NCBI Taxonomy" id="484088"/>
    <lineage>
        <taxon>Bacteria</taxon>
        <taxon>Pseudomonadati</taxon>
        <taxon>Pseudomonadota</taxon>
        <taxon>Alphaproteobacteria</taxon>
        <taxon>Hyphomicrobiales</taxon>
        <taxon>Rhizobiaceae</taxon>
        <taxon>Rhizobium/Agrobacterium group</taxon>
        <taxon>Rhizobium</taxon>
    </lineage>
</organism>
<name>A0A2W4CRN5_9HYPH</name>
<sequence length="79" mass="8888">MTAESVFSHRRHVLPTLLDSSVQSSKRIDTLAHGQRFCQAPLTLDIAMLHYPRLLTYAGAEEFPTAKIRRTQASLAFAF</sequence>
<dbReference type="EMBL" id="PCDP01000076">
    <property type="protein sequence ID" value="PZM08084.1"/>
    <property type="molecule type" value="Genomic_DNA"/>
</dbReference>
<dbReference type="RefSeq" id="WP_111164125.1">
    <property type="nucleotide sequence ID" value="NZ_PCDP01000076.1"/>
</dbReference>
<protein>
    <submittedName>
        <fullName evidence="1">Uncharacterized protein</fullName>
    </submittedName>
</protein>
<dbReference type="Proteomes" id="UP000248925">
    <property type="component" value="Unassembled WGS sequence"/>
</dbReference>
<comment type="caution">
    <text evidence="1">The sequence shown here is derived from an EMBL/GenBank/DDBJ whole genome shotgun (WGS) entry which is preliminary data.</text>
</comment>
<evidence type="ECO:0000313" key="2">
    <source>
        <dbReference type="Proteomes" id="UP000248925"/>
    </source>
</evidence>
<dbReference type="AlphaFoldDB" id="A0A2W4CRN5"/>
<gene>
    <name evidence="1" type="ORF">CPY51_30545</name>
</gene>
<accession>A0A2W4CRN5</accession>
<keyword evidence="2" id="KW-1185">Reference proteome</keyword>
<proteinExistence type="predicted"/>
<reference evidence="1 2" key="1">
    <citation type="journal article" date="2018" name="Sci. Rep.">
        <title>Rhizobium tumorigenes sp. nov., a novel plant tumorigenic bacterium isolated from cane gall tumors on thornless blackberry.</title>
        <authorList>
            <person name="Kuzmanovi N."/>
            <person name="Smalla K."/>
            <person name="Gronow S."/>
            <person name="PuBawska J."/>
        </authorList>
    </citation>
    <scope>NUCLEOTIDE SEQUENCE [LARGE SCALE GENOMIC DNA]</scope>
    <source>
        <strain evidence="1 2">CCBAU 85046</strain>
    </source>
</reference>
<evidence type="ECO:0000313" key="1">
    <source>
        <dbReference type="EMBL" id="PZM08084.1"/>
    </source>
</evidence>